<evidence type="ECO:0000313" key="2">
    <source>
        <dbReference type="Proteomes" id="UP001186944"/>
    </source>
</evidence>
<dbReference type="Proteomes" id="UP001186944">
    <property type="component" value="Unassembled WGS sequence"/>
</dbReference>
<name>A0AA88XN95_PINIB</name>
<dbReference type="EMBL" id="VSWD01000011">
    <property type="protein sequence ID" value="KAK3088582.1"/>
    <property type="molecule type" value="Genomic_DNA"/>
</dbReference>
<reference evidence="1" key="1">
    <citation type="submission" date="2019-08" db="EMBL/GenBank/DDBJ databases">
        <title>The improved chromosome-level genome for the pearl oyster Pinctada fucata martensii using PacBio sequencing and Hi-C.</title>
        <authorList>
            <person name="Zheng Z."/>
        </authorList>
    </citation>
    <scope>NUCLEOTIDE SEQUENCE</scope>
    <source>
        <strain evidence="1">ZZ-2019</strain>
        <tissue evidence="1">Adductor muscle</tissue>
    </source>
</reference>
<protein>
    <submittedName>
        <fullName evidence="1">Uncharacterized protein</fullName>
    </submittedName>
</protein>
<proteinExistence type="predicted"/>
<sequence>MRLFEFDDRYGASLPRAPAFRAAPKDYVDDLVSRLTMRSKIKLSPRDCGHYQRSFGEYNFEVEEPGEETRRSKSQIKQIVSRLLEPNVCTREHYATTMHQKYNYSMAGADYDTMTPVD</sequence>
<gene>
    <name evidence="1" type="ORF">FSP39_020891</name>
</gene>
<dbReference type="AlphaFoldDB" id="A0AA88XN95"/>
<accession>A0AA88XN95</accession>
<organism evidence="1 2">
    <name type="scientific">Pinctada imbricata</name>
    <name type="common">Atlantic pearl-oyster</name>
    <name type="synonym">Pinctada martensii</name>
    <dbReference type="NCBI Taxonomy" id="66713"/>
    <lineage>
        <taxon>Eukaryota</taxon>
        <taxon>Metazoa</taxon>
        <taxon>Spiralia</taxon>
        <taxon>Lophotrochozoa</taxon>
        <taxon>Mollusca</taxon>
        <taxon>Bivalvia</taxon>
        <taxon>Autobranchia</taxon>
        <taxon>Pteriomorphia</taxon>
        <taxon>Pterioida</taxon>
        <taxon>Pterioidea</taxon>
        <taxon>Pteriidae</taxon>
        <taxon>Pinctada</taxon>
    </lineage>
</organism>
<comment type="caution">
    <text evidence="1">The sequence shown here is derived from an EMBL/GenBank/DDBJ whole genome shotgun (WGS) entry which is preliminary data.</text>
</comment>
<keyword evidence="2" id="KW-1185">Reference proteome</keyword>
<evidence type="ECO:0000313" key="1">
    <source>
        <dbReference type="EMBL" id="KAK3088582.1"/>
    </source>
</evidence>